<dbReference type="AlphaFoldDB" id="A7S402"/>
<keyword evidence="2" id="KW-0812">Transmembrane</keyword>
<dbReference type="PhylomeDB" id="A7S402"/>
<gene>
    <name evidence="7" type="ORF">NEMVEDRAFT_v1g29773</name>
</gene>
<feature type="non-terminal residue" evidence="7">
    <location>
        <position position="1"/>
    </location>
</feature>
<keyword evidence="3" id="KW-1133">Transmembrane helix</keyword>
<evidence type="ECO:0000256" key="1">
    <source>
        <dbReference type="ARBA" id="ARBA00004370"/>
    </source>
</evidence>
<evidence type="ECO:0000256" key="4">
    <source>
        <dbReference type="ARBA" id="ARBA00023136"/>
    </source>
</evidence>
<evidence type="ECO:0000259" key="6">
    <source>
        <dbReference type="PROSITE" id="PS50053"/>
    </source>
</evidence>
<dbReference type="HOGENOM" id="CLU_2819968_0_0_1"/>
<evidence type="ECO:0000313" key="8">
    <source>
        <dbReference type="Proteomes" id="UP000001593"/>
    </source>
</evidence>
<evidence type="ECO:0000256" key="2">
    <source>
        <dbReference type="ARBA" id="ARBA00022692"/>
    </source>
</evidence>
<dbReference type="GO" id="GO:0016020">
    <property type="term" value="C:membrane"/>
    <property type="evidence" value="ECO:0007669"/>
    <property type="project" value="UniProtKB-SubCell"/>
</dbReference>
<dbReference type="Pfam" id="PF00240">
    <property type="entry name" value="ubiquitin"/>
    <property type="match status" value="1"/>
</dbReference>
<dbReference type="PROSITE" id="PS50053">
    <property type="entry name" value="UBIQUITIN_2"/>
    <property type="match status" value="1"/>
</dbReference>
<dbReference type="InterPro" id="IPR029071">
    <property type="entry name" value="Ubiquitin-like_domsf"/>
</dbReference>
<organism evidence="7 8">
    <name type="scientific">Nematostella vectensis</name>
    <name type="common">Starlet sea anemone</name>
    <dbReference type="NCBI Taxonomy" id="45351"/>
    <lineage>
        <taxon>Eukaryota</taxon>
        <taxon>Metazoa</taxon>
        <taxon>Cnidaria</taxon>
        <taxon>Anthozoa</taxon>
        <taxon>Hexacorallia</taxon>
        <taxon>Actiniaria</taxon>
        <taxon>Edwardsiidae</taxon>
        <taxon>Nematostella</taxon>
    </lineage>
</organism>
<accession>A7S402</accession>
<dbReference type="CDD" id="cd01790">
    <property type="entry name" value="Ubl_HERP"/>
    <property type="match status" value="1"/>
</dbReference>
<dbReference type="PANTHER" id="PTHR12943:SF27">
    <property type="entry name" value="HOMOCYSTEINE-INDUCED ENDOPLASMIC RETICULUM PROTEIN, ISOFORM A"/>
    <property type="match status" value="1"/>
</dbReference>
<feature type="domain" description="Ubiquitin-like" evidence="6">
    <location>
        <begin position="4"/>
        <end position="67"/>
    </location>
</feature>
<dbReference type="InterPro" id="IPR000626">
    <property type="entry name" value="Ubiquitin-like_dom"/>
</dbReference>
<protein>
    <recommendedName>
        <fullName evidence="6">Ubiquitin-like domain-containing protein</fullName>
    </recommendedName>
</protein>
<dbReference type="InParanoid" id="A7S402"/>
<name>A7S402_NEMVE</name>
<evidence type="ECO:0000256" key="5">
    <source>
        <dbReference type="ARBA" id="ARBA00023230"/>
    </source>
</evidence>
<dbReference type="STRING" id="45351.A7S402"/>
<evidence type="ECO:0000256" key="3">
    <source>
        <dbReference type="ARBA" id="ARBA00022989"/>
    </source>
</evidence>
<dbReference type="OMA" id="TEMEKIC"/>
<dbReference type="Gene3D" id="3.10.20.90">
    <property type="entry name" value="Phosphatidylinositol 3-kinase Catalytic Subunit, Chain A, domain 1"/>
    <property type="match status" value="1"/>
</dbReference>
<keyword evidence="4" id="KW-0472">Membrane</keyword>
<reference evidence="7 8" key="1">
    <citation type="journal article" date="2007" name="Science">
        <title>Sea anemone genome reveals ancestral eumetazoan gene repertoire and genomic organization.</title>
        <authorList>
            <person name="Putnam N.H."/>
            <person name="Srivastava M."/>
            <person name="Hellsten U."/>
            <person name="Dirks B."/>
            <person name="Chapman J."/>
            <person name="Salamov A."/>
            <person name="Terry A."/>
            <person name="Shapiro H."/>
            <person name="Lindquist E."/>
            <person name="Kapitonov V.V."/>
            <person name="Jurka J."/>
            <person name="Genikhovich G."/>
            <person name="Grigoriev I.V."/>
            <person name="Lucas S.M."/>
            <person name="Steele R.E."/>
            <person name="Finnerty J.R."/>
            <person name="Technau U."/>
            <person name="Martindale M.Q."/>
            <person name="Rokhsar D.S."/>
        </authorList>
    </citation>
    <scope>NUCLEOTIDE SEQUENCE [LARGE SCALE GENOMIC DNA]</scope>
    <source>
        <strain evidence="8">CH2 X CH6</strain>
    </source>
</reference>
<dbReference type="GO" id="GO:0006986">
    <property type="term" value="P:response to unfolded protein"/>
    <property type="evidence" value="ECO:0007669"/>
    <property type="project" value="UniProtKB-KW"/>
</dbReference>
<dbReference type="eggNOG" id="KOG4583">
    <property type="taxonomic scope" value="Eukaryota"/>
</dbReference>
<dbReference type="EMBL" id="DS469575">
    <property type="protein sequence ID" value="EDO41579.1"/>
    <property type="molecule type" value="Genomic_DNA"/>
</dbReference>
<proteinExistence type="predicted"/>
<feature type="non-terminal residue" evidence="7">
    <location>
        <position position="67"/>
    </location>
</feature>
<evidence type="ECO:0000313" key="7">
    <source>
        <dbReference type="EMBL" id="EDO41579.1"/>
    </source>
</evidence>
<dbReference type="FunFam" id="3.10.20.90:FF:000046">
    <property type="entry name" value="Homocysteine-responsive endoplasmic reticulum-resident ubiquitin-like domain member 2 protein"/>
    <property type="match status" value="1"/>
</dbReference>
<keyword evidence="8" id="KW-1185">Reference proteome</keyword>
<sequence length="67" mass="7644">SSSVTLVVKTPNKMIDDVQISCALDWTVEKLKKHLSDVYPSKPTSKQQRLIYSGQLLLDHQTIKEFL</sequence>
<dbReference type="OrthoDB" id="21589at2759"/>
<comment type="subcellular location">
    <subcellularLocation>
        <location evidence="1">Membrane</location>
    </subcellularLocation>
</comment>
<keyword evidence="5" id="KW-0834">Unfolded protein response</keyword>
<dbReference type="KEGG" id="nve:5513379"/>
<dbReference type="Proteomes" id="UP000001593">
    <property type="component" value="Unassembled WGS sequence"/>
</dbReference>
<dbReference type="PANTHER" id="PTHR12943">
    <property type="entry name" value="HOMOCYSTEINE-RESPONSIVE ENDOPLASMIC RETICULUM-RESIDENT UNIQUITIN-LIKE DOMAIN HERPUD PROTEIN FAMILY MEMBER"/>
    <property type="match status" value="1"/>
</dbReference>
<dbReference type="SUPFAM" id="SSF54236">
    <property type="entry name" value="Ubiquitin-like"/>
    <property type="match status" value="1"/>
</dbReference>
<dbReference type="InterPro" id="IPR039751">
    <property type="entry name" value="HERPUD1/2"/>
</dbReference>